<proteinExistence type="predicted"/>
<evidence type="ECO:0000313" key="3">
    <source>
        <dbReference type="EMBL" id="KAK6544864.1"/>
    </source>
</evidence>
<feature type="chain" id="PRO_5043564319" evidence="2">
    <location>
        <begin position="30"/>
        <end position="739"/>
    </location>
</feature>
<sequence>MVVIVWLSAERCYPMLILALAILVGLAIAQGYESDSSTGSGEQTGSTITPGSVRINTGSDTSRMGTLNRITLPQIADLDEPHLATIRETLGENDQVTPIHKAFNGNRPTPQFSPSLNTYTHKLGSQLHRTLFLEKEEKSGLCYWYNPKTSSPGGSDTYRTRESSPPDLKYDTSLLSPRLGSMYEANPLRRLSQLGPKIPKLRLHNSIYDSSRNSFRGSYGNLNPVDSARGTSTRLAPVMNLGDEDEGPSLPTEPDEEPSNHGGLSSPEDSSLSIFQKSRKAIQSTSQLKFPNHSPFVNSVTWFRPTLGGGESSELSKLEPVWQGEFIQPASAKGFVMTLLGAMTGDLWIVAKSGFPYEGYNLYSQKFIEAEAARWTKTDRRLYLSGTNLVVYTCIGTLEPFRFNLIAIQVALKLEGKPCPDVGGKFVSWGWELRKTESPFVDPRIEGDLYWQGVSSSGRLESIFPPENDSRFWWTIRRPNGDHRRVPLIGFLAAPGSQKAVLGRQDTKNLSRNLPHLARYKPIETDSSKIMTVFEEGIWFSKPFRMSSMFVQTAKSSTLVPWHIYVEERSKESTGTGSKAAIDRFLVAKQDGRDTALLKPATWIAKKTKLTRSEIMQNRIYVYPLDRYGYGSFIYSCRPEGSYLRVGTQEEATLECGKPDYVHANFEFLVTYQNFRTVKEAKNEGTEVVFAPGYQQNVKGIEAKAYGRDNGRLTSARLLAIDDASVVEGRMILLAEIFV</sequence>
<name>A0AAV9XSA2_9PEZI</name>
<dbReference type="Proteomes" id="UP001365542">
    <property type="component" value="Unassembled WGS sequence"/>
</dbReference>
<feature type="region of interest" description="Disordered" evidence="1">
    <location>
        <begin position="34"/>
        <end position="63"/>
    </location>
</feature>
<evidence type="ECO:0000256" key="2">
    <source>
        <dbReference type="SAM" id="SignalP"/>
    </source>
</evidence>
<dbReference type="AlphaFoldDB" id="A0AAV9XSA2"/>
<keyword evidence="4" id="KW-1185">Reference proteome</keyword>
<feature type="compositionally biased region" description="Low complexity" evidence="1">
    <location>
        <begin position="34"/>
        <end position="47"/>
    </location>
</feature>
<feature type="compositionally biased region" description="Polar residues" evidence="1">
    <location>
        <begin position="48"/>
        <end position="63"/>
    </location>
</feature>
<reference evidence="3 4" key="1">
    <citation type="submission" date="2019-10" db="EMBL/GenBank/DDBJ databases">
        <authorList>
            <person name="Palmer J.M."/>
        </authorList>
    </citation>
    <scope>NUCLEOTIDE SEQUENCE [LARGE SCALE GENOMIC DNA]</scope>
    <source>
        <strain evidence="3 4">TWF694</strain>
    </source>
</reference>
<feature type="region of interest" description="Disordered" evidence="1">
    <location>
        <begin position="151"/>
        <end position="173"/>
    </location>
</feature>
<comment type="caution">
    <text evidence="3">The sequence shown here is derived from an EMBL/GenBank/DDBJ whole genome shotgun (WGS) entry which is preliminary data.</text>
</comment>
<feature type="signal peptide" evidence="2">
    <location>
        <begin position="1"/>
        <end position="29"/>
    </location>
</feature>
<feature type="compositionally biased region" description="Basic and acidic residues" evidence="1">
    <location>
        <begin position="158"/>
        <end position="170"/>
    </location>
</feature>
<protein>
    <submittedName>
        <fullName evidence="3">Uncharacterized protein</fullName>
    </submittedName>
</protein>
<keyword evidence="2" id="KW-0732">Signal</keyword>
<gene>
    <name evidence="3" type="ORF">TWF694_001544</name>
</gene>
<organism evidence="3 4">
    <name type="scientific">Orbilia ellipsospora</name>
    <dbReference type="NCBI Taxonomy" id="2528407"/>
    <lineage>
        <taxon>Eukaryota</taxon>
        <taxon>Fungi</taxon>
        <taxon>Dikarya</taxon>
        <taxon>Ascomycota</taxon>
        <taxon>Pezizomycotina</taxon>
        <taxon>Orbiliomycetes</taxon>
        <taxon>Orbiliales</taxon>
        <taxon>Orbiliaceae</taxon>
        <taxon>Orbilia</taxon>
    </lineage>
</organism>
<evidence type="ECO:0000313" key="4">
    <source>
        <dbReference type="Proteomes" id="UP001365542"/>
    </source>
</evidence>
<accession>A0AAV9XSA2</accession>
<dbReference type="EMBL" id="JAVHJO010000001">
    <property type="protein sequence ID" value="KAK6544864.1"/>
    <property type="molecule type" value="Genomic_DNA"/>
</dbReference>
<feature type="region of interest" description="Disordered" evidence="1">
    <location>
        <begin position="238"/>
        <end position="270"/>
    </location>
</feature>
<evidence type="ECO:0000256" key="1">
    <source>
        <dbReference type="SAM" id="MobiDB-lite"/>
    </source>
</evidence>
<feature type="compositionally biased region" description="Acidic residues" evidence="1">
    <location>
        <begin position="242"/>
        <end position="257"/>
    </location>
</feature>